<gene>
    <name evidence="11" type="ORF">EHSB41UT_03391</name>
</gene>
<proteinExistence type="inferred from homology"/>
<keyword evidence="2 9" id="KW-0813">Transport</keyword>
<keyword evidence="4 9" id="KW-0997">Cell inner membrane</keyword>
<evidence type="ECO:0000256" key="7">
    <source>
        <dbReference type="ARBA" id="ARBA00023136"/>
    </source>
</evidence>
<evidence type="ECO:0000259" key="10">
    <source>
        <dbReference type="Pfam" id="PF04290"/>
    </source>
</evidence>
<keyword evidence="7 9" id="KW-0472">Membrane</keyword>
<dbReference type="GO" id="GO:0005886">
    <property type="term" value="C:plasma membrane"/>
    <property type="evidence" value="ECO:0007669"/>
    <property type="project" value="UniProtKB-SubCell"/>
</dbReference>
<feature type="transmembrane region" description="Helical" evidence="9">
    <location>
        <begin position="137"/>
        <end position="161"/>
    </location>
</feature>
<dbReference type="Pfam" id="PF04290">
    <property type="entry name" value="DctQ"/>
    <property type="match status" value="1"/>
</dbReference>
<dbReference type="GO" id="GO:0015740">
    <property type="term" value="P:C4-dicarboxylate transport"/>
    <property type="evidence" value="ECO:0007669"/>
    <property type="project" value="TreeGrafter"/>
</dbReference>
<feature type="domain" description="Tripartite ATP-independent periplasmic transporters DctQ component" evidence="10">
    <location>
        <begin position="33"/>
        <end position="157"/>
    </location>
</feature>
<evidence type="ECO:0000256" key="5">
    <source>
        <dbReference type="ARBA" id="ARBA00022692"/>
    </source>
</evidence>
<dbReference type="InterPro" id="IPR055348">
    <property type="entry name" value="DctQ"/>
</dbReference>
<comment type="similarity">
    <text evidence="8 9">Belongs to the TRAP transporter small permease family.</text>
</comment>
<feature type="transmembrane region" description="Helical" evidence="9">
    <location>
        <begin position="21"/>
        <end position="42"/>
    </location>
</feature>
<dbReference type="AlphaFoldDB" id="A0A1X7ANE2"/>
<keyword evidence="5 9" id="KW-0812">Transmembrane</keyword>
<evidence type="ECO:0000256" key="4">
    <source>
        <dbReference type="ARBA" id="ARBA00022519"/>
    </source>
</evidence>
<keyword evidence="3" id="KW-1003">Cell membrane</keyword>
<reference evidence="11 12" key="1">
    <citation type="submission" date="2017-03" db="EMBL/GenBank/DDBJ databases">
        <authorList>
            <person name="Afonso C.L."/>
            <person name="Miller P.J."/>
            <person name="Scott M.A."/>
            <person name="Spackman E."/>
            <person name="Goraichik I."/>
            <person name="Dimitrov K.M."/>
            <person name="Suarez D.L."/>
            <person name="Swayne D.E."/>
        </authorList>
    </citation>
    <scope>NUCLEOTIDE SEQUENCE [LARGE SCALE GENOMIC DNA]</scope>
    <source>
        <strain evidence="11">SB41UT1</strain>
    </source>
</reference>
<keyword evidence="6 9" id="KW-1133">Transmembrane helix</keyword>
<evidence type="ECO:0000256" key="3">
    <source>
        <dbReference type="ARBA" id="ARBA00022475"/>
    </source>
</evidence>
<protein>
    <recommendedName>
        <fullName evidence="9">TRAP transporter small permease protein</fullName>
    </recommendedName>
</protein>
<evidence type="ECO:0000313" key="12">
    <source>
        <dbReference type="Proteomes" id="UP000196573"/>
    </source>
</evidence>
<comment type="subcellular location">
    <subcellularLocation>
        <location evidence="1 9">Cell inner membrane</location>
        <topology evidence="1 9">Multi-pass membrane protein</topology>
    </subcellularLocation>
</comment>
<sequence length="170" mass="18493">MSQQPDDSPSGYRIKCWLDRSLAVLISLNMLALVLVVLWQIISRYCAIPSTFTDELACLQMTCVALLGGAYTFGQKRHLAIDILYGMATGRLKQGLDILIQTGVFLFAAIVLVYGGSQLTLIVMQSGQISPALGIPVSYLYGLLPLSGLFICGYSLLFLLLPEPTNGTDR</sequence>
<comment type="subunit">
    <text evidence="9">The complex comprises the extracytoplasmic solute receptor protein and the two transmembrane proteins.</text>
</comment>
<feature type="transmembrane region" description="Helical" evidence="9">
    <location>
        <begin position="54"/>
        <end position="74"/>
    </location>
</feature>
<evidence type="ECO:0000256" key="6">
    <source>
        <dbReference type="ARBA" id="ARBA00022989"/>
    </source>
</evidence>
<organism evidence="11 12">
    <name type="scientific">Parendozoicomonas haliclonae</name>
    <dbReference type="NCBI Taxonomy" id="1960125"/>
    <lineage>
        <taxon>Bacteria</taxon>
        <taxon>Pseudomonadati</taxon>
        <taxon>Pseudomonadota</taxon>
        <taxon>Gammaproteobacteria</taxon>
        <taxon>Oceanospirillales</taxon>
        <taxon>Endozoicomonadaceae</taxon>
        <taxon>Parendozoicomonas</taxon>
    </lineage>
</organism>
<dbReference type="GO" id="GO:0022857">
    <property type="term" value="F:transmembrane transporter activity"/>
    <property type="evidence" value="ECO:0007669"/>
    <property type="project" value="UniProtKB-UniRule"/>
</dbReference>
<dbReference type="Proteomes" id="UP000196573">
    <property type="component" value="Unassembled WGS sequence"/>
</dbReference>
<feature type="transmembrane region" description="Helical" evidence="9">
    <location>
        <begin position="95"/>
        <end position="117"/>
    </location>
</feature>
<evidence type="ECO:0000256" key="8">
    <source>
        <dbReference type="ARBA" id="ARBA00038436"/>
    </source>
</evidence>
<comment type="function">
    <text evidence="9">Part of the tripartite ATP-independent periplasmic (TRAP) transport system.</text>
</comment>
<dbReference type="RefSeq" id="WP_087112040.1">
    <property type="nucleotide sequence ID" value="NZ_CBCSCN010000010.1"/>
</dbReference>
<dbReference type="PANTHER" id="PTHR35011">
    <property type="entry name" value="2,3-DIKETO-L-GULONATE TRAP TRANSPORTER SMALL PERMEASE PROTEIN YIAM"/>
    <property type="match status" value="1"/>
</dbReference>
<dbReference type="EMBL" id="FWPT01000008">
    <property type="protein sequence ID" value="SMA49606.1"/>
    <property type="molecule type" value="Genomic_DNA"/>
</dbReference>
<name>A0A1X7ANE2_9GAMM</name>
<evidence type="ECO:0000256" key="9">
    <source>
        <dbReference type="RuleBase" id="RU369079"/>
    </source>
</evidence>
<evidence type="ECO:0000256" key="2">
    <source>
        <dbReference type="ARBA" id="ARBA00022448"/>
    </source>
</evidence>
<evidence type="ECO:0000313" key="11">
    <source>
        <dbReference type="EMBL" id="SMA49606.1"/>
    </source>
</evidence>
<accession>A0A1X7ANE2</accession>
<keyword evidence="12" id="KW-1185">Reference proteome</keyword>
<evidence type="ECO:0000256" key="1">
    <source>
        <dbReference type="ARBA" id="ARBA00004429"/>
    </source>
</evidence>
<dbReference type="PANTHER" id="PTHR35011:SF2">
    <property type="entry name" value="2,3-DIKETO-L-GULONATE TRAP TRANSPORTER SMALL PERMEASE PROTEIN YIAM"/>
    <property type="match status" value="1"/>
</dbReference>
<dbReference type="InterPro" id="IPR007387">
    <property type="entry name" value="TRAP_DctQ"/>
</dbReference>
<dbReference type="OrthoDB" id="2085311at2"/>